<dbReference type="Proteomes" id="UP000324222">
    <property type="component" value="Unassembled WGS sequence"/>
</dbReference>
<gene>
    <name evidence="1" type="ORF">E2C01_033178</name>
</gene>
<sequence length="255" mass="28492">MSQCSSSVASSVCREMQGKRLTGNSFDWVCPAILYKCLQCIPAETDRHFSLKRRHGIRDMDRENNRQTDRQTDCWPRVTLQCIYKRCDGETCSAFCGRQFHFSYTKWRLVCAAAFRSSLSQCELHSAASQAPLVMHLYSCISSRYCMHWGNPQGASPPPPPPVLCAGVSLLPTNTLTSQLLPLFLGEVVVLYSGNGCRLILCGGVRPTCVQTLHYHTRVMSSQRRVQTVTNQQHDQWKPPHVAAAAAALPLDTSK</sequence>
<dbReference type="AlphaFoldDB" id="A0A5B7F3I8"/>
<protein>
    <submittedName>
        <fullName evidence="1">Uncharacterized protein</fullName>
    </submittedName>
</protein>
<evidence type="ECO:0000313" key="2">
    <source>
        <dbReference type="Proteomes" id="UP000324222"/>
    </source>
</evidence>
<accession>A0A5B7F3I8</accession>
<organism evidence="1 2">
    <name type="scientific">Portunus trituberculatus</name>
    <name type="common">Swimming crab</name>
    <name type="synonym">Neptunus trituberculatus</name>
    <dbReference type="NCBI Taxonomy" id="210409"/>
    <lineage>
        <taxon>Eukaryota</taxon>
        <taxon>Metazoa</taxon>
        <taxon>Ecdysozoa</taxon>
        <taxon>Arthropoda</taxon>
        <taxon>Crustacea</taxon>
        <taxon>Multicrustacea</taxon>
        <taxon>Malacostraca</taxon>
        <taxon>Eumalacostraca</taxon>
        <taxon>Eucarida</taxon>
        <taxon>Decapoda</taxon>
        <taxon>Pleocyemata</taxon>
        <taxon>Brachyura</taxon>
        <taxon>Eubrachyura</taxon>
        <taxon>Portunoidea</taxon>
        <taxon>Portunidae</taxon>
        <taxon>Portuninae</taxon>
        <taxon>Portunus</taxon>
    </lineage>
</organism>
<dbReference type="EMBL" id="VSRR010004428">
    <property type="protein sequence ID" value="MPC39633.1"/>
    <property type="molecule type" value="Genomic_DNA"/>
</dbReference>
<proteinExistence type="predicted"/>
<evidence type="ECO:0000313" key="1">
    <source>
        <dbReference type="EMBL" id="MPC39633.1"/>
    </source>
</evidence>
<reference evidence="1 2" key="1">
    <citation type="submission" date="2019-05" db="EMBL/GenBank/DDBJ databases">
        <title>Another draft genome of Portunus trituberculatus and its Hox gene families provides insights of decapod evolution.</title>
        <authorList>
            <person name="Jeong J.-H."/>
            <person name="Song I."/>
            <person name="Kim S."/>
            <person name="Choi T."/>
            <person name="Kim D."/>
            <person name="Ryu S."/>
            <person name="Kim W."/>
        </authorList>
    </citation>
    <scope>NUCLEOTIDE SEQUENCE [LARGE SCALE GENOMIC DNA]</scope>
    <source>
        <tissue evidence="1">Muscle</tissue>
    </source>
</reference>
<keyword evidence="2" id="KW-1185">Reference proteome</keyword>
<comment type="caution">
    <text evidence="1">The sequence shown here is derived from an EMBL/GenBank/DDBJ whole genome shotgun (WGS) entry which is preliminary data.</text>
</comment>
<name>A0A5B7F3I8_PORTR</name>